<evidence type="ECO:0000256" key="4">
    <source>
        <dbReference type="ARBA" id="ARBA00023136"/>
    </source>
</evidence>
<reference evidence="7" key="2">
    <citation type="submission" date="2025-08" db="UniProtKB">
        <authorList>
            <consortium name="Ensembl"/>
        </authorList>
    </citation>
    <scope>IDENTIFICATION</scope>
</reference>
<dbReference type="GO" id="GO:0016020">
    <property type="term" value="C:membrane"/>
    <property type="evidence" value="ECO:0007669"/>
    <property type="project" value="UniProtKB-SubCell"/>
</dbReference>
<reference evidence="7" key="3">
    <citation type="submission" date="2025-09" db="UniProtKB">
        <authorList>
            <consortium name="Ensembl"/>
        </authorList>
    </citation>
    <scope>IDENTIFICATION</scope>
</reference>
<feature type="compositionally biased region" description="Basic and acidic residues" evidence="5">
    <location>
        <begin position="523"/>
        <end position="533"/>
    </location>
</feature>
<dbReference type="Ensembl" id="ENSMMDT00005038133.1">
    <property type="protein sequence ID" value="ENSMMDP00005037338.1"/>
    <property type="gene ID" value="ENSMMDG00005017433.1"/>
</dbReference>
<dbReference type="PANTHER" id="PTHR24123">
    <property type="entry name" value="ANKYRIN REPEAT-CONTAINING"/>
    <property type="match status" value="1"/>
</dbReference>
<feature type="compositionally biased region" description="Polar residues" evidence="5">
    <location>
        <begin position="430"/>
        <end position="442"/>
    </location>
</feature>
<evidence type="ECO:0000256" key="1">
    <source>
        <dbReference type="ARBA" id="ARBA00004370"/>
    </source>
</evidence>
<feature type="region of interest" description="Disordered" evidence="5">
    <location>
        <begin position="511"/>
        <end position="533"/>
    </location>
</feature>
<dbReference type="FunFam" id="2.60.40.2660:FF:000001">
    <property type="entry name" value="Ankyrin-3 isoform 2"/>
    <property type="match status" value="1"/>
</dbReference>
<dbReference type="PANTHER" id="PTHR24123:SF74">
    <property type="entry name" value="ANKYRIN 3"/>
    <property type="match status" value="1"/>
</dbReference>
<dbReference type="Gene3D" id="2.60.40.2660">
    <property type="match status" value="1"/>
</dbReference>
<dbReference type="GeneTree" id="ENSGT00940000154939"/>
<evidence type="ECO:0000256" key="2">
    <source>
        <dbReference type="ARBA" id="ARBA00022737"/>
    </source>
</evidence>
<evidence type="ECO:0000256" key="5">
    <source>
        <dbReference type="SAM" id="MobiDB-lite"/>
    </source>
</evidence>
<name>A0A667ZFG0_9TELE</name>
<evidence type="ECO:0000256" key="3">
    <source>
        <dbReference type="ARBA" id="ARBA00023043"/>
    </source>
</evidence>
<dbReference type="Proteomes" id="UP000472263">
    <property type="component" value="Chromosome 19"/>
</dbReference>
<feature type="region of interest" description="Disordered" evidence="5">
    <location>
        <begin position="419"/>
        <end position="453"/>
    </location>
</feature>
<keyword evidence="3" id="KW-0040">ANK repeat</keyword>
<accession>A0A667ZFG0</accession>
<proteinExistence type="predicted"/>
<dbReference type="Pfam" id="PF17809">
    <property type="entry name" value="UPA_2"/>
    <property type="match status" value="1"/>
</dbReference>
<reference evidence="7" key="1">
    <citation type="submission" date="2019-06" db="EMBL/GenBank/DDBJ databases">
        <authorList>
            <consortium name="Wellcome Sanger Institute Data Sharing"/>
        </authorList>
    </citation>
    <scope>NUCLEOTIDE SEQUENCE [LARGE SCALE GENOMIC DNA]</scope>
</reference>
<dbReference type="InterPro" id="IPR051165">
    <property type="entry name" value="Multifunctional_ANK_Repeat"/>
</dbReference>
<keyword evidence="8" id="KW-1185">Reference proteome</keyword>
<keyword evidence="2" id="KW-0677">Repeat</keyword>
<dbReference type="InParanoid" id="A0A667ZFG0"/>
<sequence>MTIPVPPLSGEGLTNGYKGDCTPCLRLLCSITGGTSPAQWEDITGTTPLTFVNDCVSFTTNVSARFWLADCHQIPETVGLASQLYRELICVPYMAKFVVFAKMNDPVESRLRCFCMTDDKVDKTLEQQENFEEVARSKDIEVLEGRPIYVDCYGNLAPLTKAGQQLVLNFYAFKENRLPFCVKVRDNSQEPCGRLTFLKDCKTTKGLPQTAVCNLNITLPALKKEMESDPEDEVIHTPPCLKSPPFITPPIIHPTAASNQEILRDVADMKEDLIRMTAILQTDTRTAVKTVQTSNTGTPKETKLEDEEPFSLVEKVKEDLVKVSEILQKDILSEGKTSTSKEGASEDEWEEFSKDEIEEAQRSALSEYHPPFDENTLQLKPQSMTSKDFDLAKVVDYLANDIGATSLSKMAELKCSPLSDSGFETRSEKTPSAPQSAESTGPQPLFADSPIPPCVTETRTEVVHIRSYEQPDEPCEPVLMEEAASAIPCIEPDAASPSSLKDKVKALQVKMPEDDSMMSKSMCLKEETHITTT</sequence>
<dbReference type="AlphaFoldDB" id="A0A667ZFG0"/>
<protein>
    <recommendedName>
        <fullName evidence="6">Ankyrin UPA domain-containing protein</fullName>
    </recommendedName>
</protein>
<keyword evidence="4" id="KW-0472">Membrane</keyword>
<organism evidence="7 8">
    <name type="scientific">Myripristis murdjan</name>
    <name type="common">pinecone soldierfish</name>
    <dbReference type="NCBI Taxonomy" id="586833"/>
    <lineage>
        <taxon>Eukaryota</taxon>
        <taxon>Metazoa</taxon>
        <taxon>Chordata</taxon>
        <taxon>Craniata</taxon>
        <taxon>Vertebrata</taxon>
        <taxon>Euteleostomi</taxon>
        <taxon>Actinopterygii</taxon>
        <taxon>Neopterygii</taxon>
        <taxon>Teleostei</taxon>
        <taxon>Neoteleostei</taxon>
        <taxon>Acanthomorphata</taxon>
        <taxon>Holocentriformes</taxon>
        <taxon>Holocentridae</taxon>
        <taxon>Myripristis</taxon>
    </lineage>
</organism>
<dbReference type="Gene3D" id="2.60.220.30">
    <property type="match status" value="1"/>
</dbReference>
<evidence type="ECO:0000259" key="6">
    <source>
        <dbReference type="Pfam" id="PF17809"/>
    </source>
</evidence>
<comment type="subcellular location">
    <subcellularLocation>
        <location evidence="1">Membrane</location>
    </subcellularLocation>
</comment>
<evidence type="ECO:0000313" key="8">
    <source>
        <dbReference type="Proteomes" id="UP000472263"/>
    </source>
</evidence>
<dbReference type="InterPro" id="IPR040745">
    <property type="entry name" value="Ankyrin_UPA"/>
</dbReference>
<evidence type="ECO:0000313" key="7">
    <source>
        <dbReference type="Ensembl" id="ENSMMDP00005037338.1"/>
    </source>
</evidence>
<feature type="domain" description="Ankyrin UPA" evidence="6">
    <location>
        <begin position="91"/>
        <end position="220"/>
    </location>
</feature>